<keyword evidence="5" id="KW-0285">Flavoprotein</keyword>
<dbReference type="InterPro" id="IPR050607">
    <property type="entry name" value="NOS"/>
</dbReference>
<keyword evidence="6" id="KW-0479">Metal-binding</keyword>
<dbReference type="Gene3D" id="3.90.440.10">
    <property type="entry name" value="Nitric Oxide Synthase,Heme Domain,Chain A domain 2"/>
    <property type="match status" value="1"/>
</dbReference>
<organism evidence="12 13">
    <name type="scientific">Collybia sordida</name>
    <dbReference type="NCBI Taxonomy" id="123925"/>
    <lineage>
        <taxon>Eukaryota</taxon>
        <taxon>Fungi</taxon>
        <taxon>Dikarya</taxon>
        <taxon>Basidiomycota</taxon>
        <taxon>Agaricomycotina</taxon>
        <taxon>Agaricomycetes</taxon>
        <taxon>Agaricomycetidae</taxon>
        <taxon>Agaricales</taxon>
        <taxon>Tricholomatineae</taxon>
        <taxon>Clitocybaceae</taxon>
        <taxon>Collybia</taxon>
    </lineage>
</organism>
<evidence type="ECO:0000256" key="6">
    <source>
        <dbReference type="ARBA" id="ARBA00022723"/>
    </source>
</evidence>
<dbReference type="Gene3D" id="3.90.1230.10">
    <property type="entry name" value="Nitric Oxide Synthase, Chain A, domain 3"/>
    <property type="match status" value="1"/>
</dbReference>
<evidence type="ECO:0000256" key="5">
    <source>
        <dbReference type="ARBA" id="ARBA00022643"/>
    </source>
</evidence>
<feature type="compositionally biased region" description="Polar residues" evidence="10">
    <location>
        <begin position="946"/>
        <end position="957"/>
    </location>
</feature>
<comment type="cofactor">
    <cofactor evidence="1">
        <name>FMN</name>
        <dbReference type="ChEBI" id="CHEBI:58210"/>
    </cofactor>
</comment>
<dbReference type="InterPro" id="IPR004030">
    <property type="entry name" value="NOS_N"/>
</dbReference>
<feature type="region of interest" description="Disordered" evidence="10">
    <location>
        <begin position="627"/>
        <end position="651"/>
    </location>
</feature>
<dbReference type="EC" id="1.14.13.39" evidence="3"/>
<dbReference type="InterPro" id="IPR044944">
    <property type="entry name" value="NOS_dom_3"/>
</dbReference>
<proteinExistence type="inferred from homology"/>
<dbReference type="PANTHER" id="PTHR43410">
    <property type="entry name" value="NITRIC OXIDE SYNTHASE OXYGENASE"/>
    <property type="match status" value="1"/>
</dbReference>
<name>A0A8H3YIK3_9AGAR</name>
<accession>A0A8H3YIK3</accession>
<dbReference type="Gene3D" id="3.90.340.10">
    <property type="entry name" value="Nitric Oxide Synthase, Chain A, domain 1"/>
    <property type="match status" value="1"/>
</dbReference>
<sequence length="1109" mass="125026">MGHDLQEQASNFEILSQKHDVLALAECEGDSCAKTQIAPSVGQQLGENRDIDVVQQEAEDFLRELHQDNFFADEIEFRERLQHVRTEIQNGSIEGVIWATQEFGTVGGTWTQTVQELEFGIQRAWRNAEKCIMRSHCENISLCDLRSVKYSNEMALELVKGLNDAYNDGNIIPTVFVFPPRTPNKSGPLIWNEQILSFAAYETENGSFMGDPRNAQLTKDIIELGWVPPQPRSPWDILPVVVMAEDDEPVLVELPMNLRKLVEIRHPKYDDAFWRLDLKWVAFPAPSKFGFDIGGIQYTATPFMGWFLDTEIGIHSLANPYRYHVLPEIVNVLYLDNPSSEPANDFKALPKHEQLAMLSRAQTELNYAIYHSFFQDGITISDTLSSSKKWASYNDDFEKKNGYRLSSDTYWLTPSEGPMIPVWQRGSTPTLNHPPKPMICRQAQDPVTVWKNRKSKRIYLDAIRPTRRDNISLSKESLLTTFEGDNSPIMASDDNRVPKISLPSNTIQDNVISFQEGSADPTDRLVLPNHAEPDFLARSWDALAEFTATTESSPSKSVDNFPPSIDVSPLSSSWETILEPITKPELVLSIGANESSLDYWDSSLESAEELDLSPLVYADNISFSSHVELGPPDDWDSTRKPGSRPLIPREKSFISRRLRSNSLSTIAEEEQIDEEEDEGGLGIEENLQDQPEEILENQDKSLIGQEDIQKELRKTYDQQGIHEQEGTQEGIHGIQTEMRGEQSETRHEGEKEKPHRNESSYVETRHFMQSGSDPVISEPTDDPNLPTGYFDFSGESEPIGSPLATIPSNGSVVGSSNSVEKGRMTNTLLPLDVTGGEGALHDPEIVSQDADENNLTTGCKSSFDRPQQSQSPSMMHRVPIQPLRTHLGTLDGSNTFVFEDPIRILSRIFQRVYPHILGPHNFGAGVLLGRHISDSLQRESVSRTLRNTEGNNPTTTGIREGLGLDGESLGTQSRTSTSAFSQWRIHYSIRTNNFTLPTNTTLEFLNNVFRERATKLYYQVKVFAETLHDFILTAHPLNNLQTLLADRSFPAGKMTWKAFQNMLSALYRWARKLPTKGEVTSALRFSPTTIIDELLVCLTRLRTKYEGFR</sequence>
<dbReference type="SUPFAM" id="SSF56512">
    <property type="entry name" value="Nitric oxide (NO) synthase oxygenase domain"/>
    <property type="match status" value="1"/>
</dbReference>
<evidence type="ECO:0000256" key="7">
    <source>
        <dbReference type="ARBA" id="ARBA00022860"/>
    </source>
</evidence>
<dbReference type="InterPro" id="IPR044943">
    <property type="entry name" value="NOS_dom_1"/>
</dbReference>
<keyword evidence="4" id="KW-0349">Heme</keyword>
<comment type="caution">
    <text evidence="12">The sequence shown here is derived from an EMBL/GenBank/DDBJ whole genome shotgun (WGS) entry which is preliminary data.</text>
</comment>
<evidence type="ECO:0000256" key="1">
    <source>
        <dbReference type="ARBA" id="ARBA00001917"/>
    </source>
</evidence>
<keyword evidence="13" id="KW-1185">Reference proteome</keyword>
<evidence type="ECO:0000256" key="9">
    <source>
        <dbReference type="ARBA" id="ARBA00023004"/>
    </source>
</evidence>
<feature type="compositionally biased region" description="Basic and acidic residues" evidence="10">
    <location>
        <begin position="738"/>
        <end position="761"/>
    </location>
</feature>
<feature type="domain" description="Nitric oxide synthase (NOS)" evidence="11">
    <location>
        <begin position="54"/>
        <end position="433"/>
    </location>
</feature>
<dbReference type="Proteomes" id="UP000662569">
    <property type="component" value="Unassembled WGS sequence"/>
</dbReference>
<keyword evidence="8" id="KW-0560">Oxidoreductase</keyword>
<evidence type="ECO:0000256" key="4">
    <source>
        <dbReference type="ARBA" id="ARBA00022617"/>
    </source>
</evidence>
<reference evidence="12 13" key="1">
    <citation type="journal article" date="2019" name="Sci. Rep.">
        <title>Genome sequence analysis of the fairy ring-forming fungus Lepista sordida and gene candidates for interaction with plants.</title>
        <authorList>
            <person name="Takano T."/>
            <person name="Yamamoto N."/>
            <person name="Suzuki T."/>
            <person name="Dohra H."/>
            <person name="Choi J.H."/>
            <person name="Terashima Y."/>
            <person name="Yokoyama K."/>
            <person name="Kawagishi H."/>
            <person name="Yano K."/>
        </authorList>
    </citation>
    <scope>NUCLEOTIDE SEQUENCE [LARGE SCALE GENOMIC DNA]</scope>
    <source>
        <strain evidence="12 13">NBRC 112841</strain>
    </source>
</reference>
<dbReference type="PANTHER" id="PTHR43410:SF1">
    <property type="entry name" value="NITRIC OXIDE SYNTHASE"/>
    <property type="match status" value="1"/>
</dbReference>
<evidence type="ECO:0000256" key="2">
    <source>
        <dbReference type="ARBA" id="ARBA00006267"/>
    </source>
</evidence>
<dbReference type="InterPro" id="IPR036119">
    <property type="entry name" value="NOS_N_sf"/>
</dbReference>
<evidence type="ECO:0000256" key="10">
    <source>
        <dbReference type="SAM" id="MobiDB-lite"/>
    </source>
</evidence>
<dbReference type="EMBL" id="BIMQ01000018">
    <property type="protein sequence ID" value="GHP15262.1"/>
    <property type="molecule type" value="Genomic_DNA"/>
</dbReference>
<protein>
    <recommendedName>
        <fullName evidence="3">nitric-oxide synthase (NADPH)</fullName>
        <ecNumber evidence="3">1.14.13.39</ecNumber>
    </recommendedName>
</protein>
<evidence type="ECO:0000259" key="11">
    <source>
        <dbReference type="Pfam" id="PF02898"/>
    </source>
</evidence>
<dbReference type="GO" id="GO:0006809">
    <property type="term" value="P:nitric oxide biosynthetic process"/>
    <property type="evidence" value="ECO:0007669"/>
    <property type="project" value="InterPro"/>
</dbReference>
<evidence type="ECO:0000313" key="13">
    <source>
        <dbReference type="Proteomes" id="UP000662569"/>
    </source>
</evidence>
<dbReference type="GO" id="GO:0004517">
    <property type="term" value="F:nitric-oxide synthase activity"/>
    <property type="evidence" value="ECO:0007669"/>
    <property type="project" value="UniProtKB-EC"/>
</dbReference>
<dbReference type="AlphaFoldDB" id="A0A8H3YIK3"/>
<dbReference type="InterPro" id="IPR044940">
    <property type="entry name" value="NOS_dom_2"/>
</dbReference>
<dbReference type="Pfam" id="PF02898">
    <property type="entry name" value="NO_synthase"/>
    <property type="match status" value="1"/>
</dbReference>
<gene>
    <name evidence="12" type="primary">nos7</name>
    <name evidence="12" type="ORF">LSOR_070</name>
</gene>
<evidence type="ECO:0000256" key="3">
    <source>
        <dbReference type="ARBA" id="ARBA00012989"/>
    </source>
</evidence>
<keyword evidence="5" id="KW-0288">FMN</keyword>
<keyword evidence="9" id="KW-0408">Iron</keyword>
<feature type="region of interest" description="Disordered" evidence="10">
    <location>
        <begin position="719"/>
        <end position="761"/>
    </location>
</feature>
<dbReference type="GO" id="GO:0005516">
    <property type="term" value="F:calmodulin binding"/>
    <property type="evidence" value="ECO:0007669"/>
    <property type="project" value="UniProtKB-KW"/>
</dbReference>
<evidence type="ECO:0000313" key="12">
    <source>
        <dbReference type="EMBL" id="GHP15262.1"/>
    </source>
</evidence>
<feature type="region of interest" description="Disordered" evidence="10">
    <location>
        <begin position="946"/>
        <end position="973"/>
    </location>
</feature>
<keyword evidence="7" id="KW-0112">Calmodulin-binding</keyword>
<evidence type="ECO:0000256" key="8">
    <source>
        <dbReference type="ARBA" id="ARBA00023002"/>
    </source>
</evidence>
<dbReference type="GO" id="GO:0046872">
    <property type="term" value="F:metal ion binding"/>
    <property type="evidence" value="ECO:0007669"/>
    <property type="project" value="UniProtKB-KW"/>
</dbReference>
<comment type="similarity">
    <text evidence="2">Belongs to the NOS family.</text>
</comment>